<accession>A0A8H6L922</accession>
<sequence length="149" mass="16984">MREISILWKAILNLRYGSQSLFEQALEEVGLSHLESQTFEPLARFRNAQELTASKYGADTRIPPRSQHEPVYSFLKDIQPVTAEDGIAHCRILKAVEQMQRNTEECQAELGCRKQDYVRDLATVRQGLAAGRKSTSIADWQGERVEEAY</sequence>
<gene>
    <name evidence="1" type="ORF">HO173_001608</name>
</gene>
<dbReference type="RefSeq" id="XP_037169269.1">
    <property type="nucleotide sequence ID" value="XM_037303547.1"/>
</dbReference>
<name>A0A8H6L922_9LECA</name>
<evidence type="ECO:0000313" key="1">
    <source>
        <dbReference type="EMBL" id="KAF6240000.1"/>
    </source>
</evidence>
<proteinExistence type="predicted"/>
<reference evidence="1 2" key="1">
    <citation type="journal article" date="2020" name="Genomics">
        <title>Complete, high-quality genomes from long-read metagenomic sequencing of two wolf lichen thalli reveals enigmatic genome architecture.</title>
        <authorList>
            <person name="McKenzie S.K."/>
            <person name="Walston R.F."/>
            <person name="Allen J.L."/>
        </authorList>
    </citation>
    <scope>NUCLEOTIDE SEQUENCE [LARGE SCALE GENOMIC DNA]</scope>
    <source>
        <strain evidence="1">WasteWater2</strain>
    </source>
</reference>
<dbReference type="EMBL" id="JACCJC010000004">
    <property type="protein sequence ID" value="KAF6240000.1"/>
    <property type="molecule type" value="Genomic_DNA"/>
</dbReference>
<comment type="caution">
    <text evidence="1">The sequence shown here is derived from an EMBL/GenBank/DDBJ whole genome shotgun (WGS) entry which is preliminary data.</text>
</comment>
<protein>
    <submittedName>
        <fullName evidence="1">Uncharacterized protein</fullName>
    </submittedName>
</protein>
<organism evidence="1 2">
    <name type="scientific">Letharia columbiana</name>
    <dbReference type="NCBI Taxonomy" id="112416"/>
    <lineage>
        <taxon>Eukaryota</taxon>
        <taxon>Fungi</taxon>
        <taxon>Dikarya</taxon>
        <taxon>Ascomycota</taxon>
        <taxon>Pezizomycotina</taxon>
        <taxon>Lecanoromycetes</taxon>
        <taxon>OSLEUM clade</taxon>
        <taxon>Lecanoromycetidae</taxon>
        <taxon>Lecanorales</taxon>
        <taxon>Lecanorineae</taxon>
        <taxon>Parmeliaceae</taxon>
        <taxon>Letharia</taxon>
    </lineage>
</organism>
<evidence type="ECO:0000313" key="2">
    <source>
        <dbReference type="Proteomes" id="UP000578531"/>
    </source>
</evidence>
<dbReference type="Proteomes" id="UP000578531">
    <property type="component" value="Unassembled WGS sequence"/>
</dbReference>
<dbReference type="AlphaFoldDB" id="A0A8H6L922"/>
<dbReference type="GeneID" id="59283282"/>
<keyword evidence="2" id="KW-1185">Reference proteome</keyword>